<dbReference type="RefSeq" id="WP_252809638.1">
    <property type="nucleotide sequence ID" value="NZ_BAAABM010000002.1"/>
</dbReference>
<dbReference type="Proteomes" id="UP001501822">
    <property type="component" value="Unassembled WGS sequence"/>
</dbReference>
<gene>
    <name evidence="2" type="ORF">GCM10010151_00990</name>
</gene>
<dbReference type="SUPFAM" id="SSF47413">
    <property type="entry name" value="lambda repressor-like DNA-binding domains"/>
    <property type="match status" value="1"/>
</dbReference>
<evidence type="ECO:0000313" key="2">
    <source>
        <dbReference type="EMBL" id="GAA0314725.1"/>
    </source>
</evidence>
<dbReference type="CDD" id="cd00093">
    <property type="entry name" value="HTH_XRE"/>
    <property type="match status" value="1"/>
</dbReference>
<proteinExistence type="predicted"/>
<sequence length="270" mass="30206">MSEGITLDPDSDPWDKITLDLQFHAKKSNMSYKHVARLLGRSYSNVSNIMTGRRRIKEEDAARLDAHWELGQHFTWLLKQARRQANQDREWFKAYLGHEAAADTIKTYEALAVPGLFQLPEYAAALIGALGTQDVEEQVARRMARQVILSKRSPPTIWALLSQNALDWPVGGSQVMRDQLAHLLSLAKLPNVGIRVVPRSAGAHAGFSGSFTLLFGESGDVAHTEASGRGRLVESPSEVRQYWDRYDRIGQSALPECASLELIEKLMKEL</sequence>
<keyword evidence="3" id="KW-1185">Reference proteome</keyword>
<reference evidence="3" key="1">
    <citation type="journal article" date="2019" name="Int. J. Syst. Evol. Microbiol.">
        <title>The Global Catalogue of Microorganisms (GCM) 10K type strain sequencing project: providing services to taxonomists for standard genome sequencing and annotation.</title>
        <authorList>
            <consortium name="The Broad Institute Genomics Platform"/>
            <consortium name="The Broad Institute Genome Sequencing Center for Infectious Disease"/>
            <person name="Wu L."/>
            <person name="Ma J."/>
        </authorList>
    </citation>
    <scope>NUCLEOTIDE SEQUENCE [LARGE SCALE GENOMIC DNA]</scope>
    <source>
        <strain evidence="3">JCM 3146</strain>
    </source>
</reference>
<dbReference type="InterPro" id="IPR010982">
    <property type="entry name" value="Lambda_DNA-bd_dom_sf"/>
</dbReference>
<accession>A0ABP3FGV7</accession>
<comment type="caution">
    <text evidence="2">The sequence shown here is derived from an EMBL/GenBank/DDBJ whole genome shotgun (WGS) entry which is preliminary data.</text>
</comment>
<organism evidence="2 3">
    <name type="scientific">Actinoallomurus spadix</name>
    <dbReference type="NCBI Taxonomy" id="79912"/>
    <lineage>
        <taxon>Bacteria</taxon>
        <taxon>Bacillati</taxon>
        <taxon>Actinomycetota</taxon>
        <taxon>Actinomycetes</taxon>
        <taxon>Streptosporangiales</taxon>
        <taxon>Thermomonosporaceae</taxon>
        <taxon>Actinoallomurus</taxon>
    </lineage>
</organism>
<name>A0ABP3FGV7_9ACTN</name>
<feature type="domain" description="DUF5753" evidence="1">
    <location>
        <begin position="93"/>
        <end position="265"/>
    </location>
</feature>
<evidence type="ECO:0000259" key="1">
    <source>
        <dbReference type="Pfam" id="PF19054"/>
    </source>
</evidence>
<dbReference type="InterPro" id="IPR001387">
    <property type="entry name" value="Cro/C1-type_HTH"/>
</dbReference>
<dbReference type="Pfam" id="PF19054">
    <property type="entry name" value="DUF5753"/>
    <property type="match status" value="1"/>
</dbReference>
<evidence type="ECO:0000313" key="3">
    <source>
        <dbReference type="Proteomes" id="UP001501822"/>
    </source>
</evidence>
<dbReference type="EMBL" id="BAAABM010000002">
    <property type="protein sequence ID" value="GAA0314725.1"/>
    <property type="molecule type" value="Genomic_DNA"/>
</dbReference>
<dbReference type="InterPro" id="IPR043917">
    <property type="entry name" value="DUF5753"/>
</dbReference>
<dbReference type="Gene3D" id="1.10.260.40">
    <property type="entry name" value="lambda repressor-like DNA-binding domains"/>
    <property type="match status" value="1"/>
</dbReference>
<protein>
    <submittedName>
        <fullName evidence="2">Helix-turn-helix transcriptional regulator</fullName>
    </submittedName>
</protein>